<dbReference type="EMBL" id="CAUOFW020002445">
    <property type="protein sequence ID" value="CAK9153724.1"/>
    <property type="molecule type" value="Genomic_DNA"/>
</dbReference>
<accession>A0ABC8S972</accession>
<reference evidence="1 2" key="1">
    <citation type="submission" date="2024-02" db="EMBL/GenBank/DDBJ databases">
        <authorList>
            <person name="Vignale AGUSTIN F."/>
            <person name="Sosa J E."/>
            <person name="Modenutti C."/>
        </authorList>
    </citation>
    <scope>NUCLEOTIDE SEQUENCE [LARGE SCALE GENOMIC DNA]</scope>
</reference>
<name>A0ABC8S972_9AQUA</name>
<sequence length="95" mass="10782">MCHRLTTRVDLAGYGPSPLCPFPSWDRPISIEMFLPTRARLTSSSKERSIWHRQQAFPRLSPDDRFFFLSHVGSSAAKMVGLRSYLEVVSVAKSI</sequence>
<dbReference type="AlphaFoldDB" id="A0ABC8S972"/>
<comment type="caution">
    <text evidence="1">The sequence shown here is derived from an EMBL/GenBank/DDBJ whole genome shotgun (WGS) entry which is preliminary data.</text>
</comment>
<dbReference type="Proteomes" id="UP001642360">
    <property type="component" value="Unassembled WGS sequence"/>
</dbReference>
<protein>
    <submittedName>
        <fullName evidence="1">Uncharacterized protein</fullName>
    </submittedName>
</protein>
<proteinExistence type="predicted"/>
<organism evidence="1 2">
    <name type="scientific">Ilex paraguariensis</name>
    <name type="common">yerba mate</name>
    <dbReference type="NCBI Taxonomy" id="185542"/>
    <lineage>
        <taxon>Eukaryota</taxon>
        <taxon>Viridiplantae</taxon>
        <taxon>Streptophyta</taxon>
        <taxon>Embryophyta</taxon>
        <taxon>Tracheophyta</taxon>
        <taxon>Spermatophyta</taxon>
        <taxon>Magnoliopsida</taxon>
        <taxon>eudicotyledons</taxon>
        <taxon>Gunneridae</taxon>
        <taxon>Pentapetalae</taxon>
        <taxon>asterids</taxon>
        <taxon>campanulids</taxon>
        <taxon>Aquifoliales</taxon>
        <taxon>Aquifoliaceae</taxon>
        <taxon>Ilex</taxon>
    </lineage>
</organism>
<keyword evidence="2" id="KW-1185">Reference proteome</keyword>
<gene>
    <name evidence="1" type="ORF">ILEXP_LOCUS22017</name>
</gene>
<evidence type="ECO:0000313" key="2">
    <source>
        <dbReference type="Proteomes" id="UP001642360"/>
    </source>
</evidence>
<evidence type="ECO:0000313" key="1">
    <source>
        <dbReference type="EMBL" id="CAK9153724.1"/>
    </source>
</evidence>